<evidence type="ECO:0000313" key="3">
    <source>
        <dbReference type="Proteomes" id="UP000516093"/>
    </source>
</evidence>
<dbReference type="RefSeq" id="WP_187732887.1">
    <property type="nucleotide sequence ID" value="NZ_BMFN01000002.1"/>
</dbReference>
<dbReference type="KEGG" id="hqi:H9L05_02420"/>
<keyword evidence="3" id="KW-1185">Reference proteome</keyword>
<feature type="domain" description="DUF5672" evidence="1">
    <location>
        <begin position="61"/>
        <end position="259"/>
    </location>
</feature>
<dbReference type="InterPro" id="IPR043729">
    <property type="entry name" value="DUF5672"/>
</dbReference>
<name>A0A7H0GWH1_9BACT</name>
<evidence type="ECO:0000259" key="1">
    <source>
        <dbReference type="Pfam" id="PF18922"/>
    </source>
</evidence>
<accession>A0A7H0GWH1</accession>
<evidence type="ECO:0000313" key="2">
    <source>
        <dbReference type="EMBL" id="QNP52637.1"/>
    </source>
</evidence>
<organism evidence="2 3">
    <name type="scientific">Hymenobacter qilianensis</name>
    <dbReference type="NCBI Taxonomy" id="1385715"/>
    <lineage>
        <taxon>Bacteria</taxon>
        <taxon>Pseudomonadati</taxon>
        <taxon>Bacteroidota</taxon>
        <taxon>Cytophagia</taxon>
        <taxon>Cytophagales</taxon>
        <taxon>Hymenobacteraceae</taxon>
        <taxon>Hymenobacter</taxon>
    </lineage>
</organism>
<dbReference type="Pfam" id="PF18922">
    <property type="entry name" value="DUF5672"/>
    <property type="match status" value="1"/>
</dbReference>
<dbReference type="Proteomes" id="UP000516093">
    <property type="component" value="Chromosome"/>
</dbReference>
<proteinExistence type="predicted"/>
<reference evidence="2 3" key="1">
    <citation type="submission" date="2020-08" db="EMBL/GenBank/DDBJ databases">
        <title>Genome sequence of Hymenobacter qilianensis JCM 19763T.</title>
        <authorList>
            <person name="Hyun D.-W."/>
            <person name="Bae J.-W."/>
        </authorList>
    </citation>
    <scope>NUCLEOTIDE SEQUENCE [LARGE SCALE GENOMIC DNA]</scope>
    <source>
        <strain evidence="2 3">JCM 19763</strain>
    </source>
</reference>
<protein>
    <recommendedName>
        <fullName evidence="1">DUF5672 domain-containing protein</fullName>
    </recommendedName>
</protein>
<sequence length="274" mass="31782">MKRNVVVVIPVYKQYAELSVGEIKSLQTTYKVLGAYDIVLVAHKGIDTAAYYPKLEQSYSIRTLNFAPSYFTGLVSYSQLLLSLEFYKCFANYEYMLVCQLDVFVFADKLDYFIRKGYDYIGAPWFEGYHAAIPESPILGVGNGGFSLRKVKSFLTVLYALEIFSGRKPTFQTVKTVAQHWVSVLRVAKHEYQRRTRAYDAALPWETPLYEDGYWATIVKTFFPWFTIATVEDATAFAFEVNPRVLYMLNKKQLPMASHAWEKYDPEFWKQHIQ</sequence>
<gene>
    <name evidence="2" type="ORF">H9L05_02420</name>
</gene>
<dbReference type="AlphaFoldDB" id="A0A7H0GWH1"/>
<dbReference type="EMBL" id="CP060784">
    <property type="protein sequence ID" value="QNP52637.1"/>
    <property type="molecule type" value="Genomic_DNA"/>
</dbReference>